<proteinExistence type="predicted"/>
<name>A0A6J4RU70_9ACTN</name>
<evidence type="ECO:0000256" key="1">
    <source>
        <dbReference type="SAM" id="MobiDB-lite"/>
    </source>
</evidence>
<gene>
    <name evidence="2" type="ORF">AVDCRST_MAG67-511</name>
</gene>
<evidence type="ECO:0000313" key="2">
    <source>
        <dbReference type="EMBL" id="CAA9476089.1"/>
    </source>
</evidence>
<dbReference type="EMBL" id="CADCVQ010000022">
    <property type="protein sequence ID" value="CAA9476089.1"/>
    <property type="molecule type" value="Genomic_DNA"/>
</dbReference>
<sequence length="112" mass="12065">MLHRRVLGSGDRELASDQHAPRRVVLCSCCWPSRIPLSGGRALTVWSGRRGPDARLAGPDGTFRKTAAPQGPTPTPFQVNSTNRELRTGALRDLRVGAGRTRARAGAPLLTQ</sequence>
<reference evidence="2" key="1">
    <citation type="submission" date="2020-02" db="EMBL/GenBank/DDBJ databases">
        <authorList>
            <person name="Meier V. D."/>
        </authorList>
    </citation>
    <scope>NUCLEOTIDE SEQUENCE</scope>
    <source>
        <strain evidence="2">AVDCRST_MAG67</strain>
    </source>
</reference>
<feature type="region of interest" description="Disordered" evidence="1">
    <location>
        <begin position="48"/>
        <end position="83"/>
    </location>
</feature>
<dbReference type="AlphaFoldDB" id="A0A6J4RU70"/>
<accession>A0A6J4RU70</accession>
<protein>
    <submittedName>
        <fullName evidence="2">Uncharacterized protein</fullName>
    </submittedName>
</protein>
<organism evidence="2">
    <name type="scientific">uncultured Solirubrobacteraceae bacterium</name>
    <dbReference type="NCBI Taxonomy" id="1162706"/>
    <lineage>
        <taxon>Bacteria</taxon>
        <taxon>Bacillati</taxon>
        <taxon>Actinomycetota</taxon>
        <taxon>Thermoleophilia</taxon>
        <taxon>Solirubrobacterales</taxon>
        <taxon>Solirubrobacteraceae</taxon>
        <taxon>environmental samples</taxon>
    </lineage>
</organism>